<keyword evidence="6" id="KW-1185">Reference proteome</keyword>
<dbReference type="InterPro" id="IPR043128">
    <property type="entry name" value="Rev_trsase/Diguanyl_cyclase"/>
</dbReference>
<protein>
    <submittedName>
        <fullName evidence="5">Diguanylate cyclase</fullName>
    </submittedName>
</protein>
<feature type="domain" description="PAS" evidence="2">
    <location>
        <begin position="158"/>
        <end position="206"/>
    </location>
</feature>
<sequence>MTQRPPPPPALVAFNTALEWTAMSDPDETARGGLLAKQLIDAIPSPIAYKDIQGRYLGVNKAFEAYCGVSRDALLGKTVYDIWPKDLADGYRAADLEALQHPGAHIHPGELVYGDGSRRQVMFHRTAFSRDDGRIAGVIAIAWDVTDRLRAERDLQDELRFAEQMLDTIPSPIFFKDKNGEYRGCNRAFEEFCGLKRGDIIGKTAFDIFPRALAETYQVADKALLEKGGVQVHDAVIPAADGTNHDVIFHRAVFRKEDGGINGIIGVFWDVTEPKRAEQALRRSEERFRRIVENAPFGVRLTDQKGTIYFTNRRFAEMVHYPLDQIATLQQWRLLAYPDPAYRAEIKAVEEKELEHMLATGQTSSPVREVRVTCGDGLVRDMEVVATLDDNLVYWVFNDVTARNRAEQALREVLQAEALHDPLTALFNRRYLDQEIERDFARAARAHKPVAVVMADIDRFKSVNDAYGHDCGDRLLQTIARVLSSHIRQGDTASRYGGDEFTLVLPETTIDVARQRIQHMCDMIRDLSLSCDGKPVGAVTMSFGIAAYPRHGDTPEAVIKAADAALQDAKRAGRGRVALARTPTPDSGEKT</sequence>
<gene>
    <name evidence="5" type="ORF">DW352_12300</name>
</gene>
<reference evidence="5 6" key="1">
    <citation type="submission" date="2018-07" db="EMBL/GenBank/DDBJ databases">
        <authorList>
            <person name="Quirk P.G."/>
            <person name="Krulwich T.A."/>
        </authorList>
    </citation>
    <scope>NUCLEOTIDE SEQUENCE [LARGE SCALE GENOMIC DNA]</scope>
    <source>
        <strain evidence="5 6">CC-BB4</strain>
    </source>
</reference>
<dbReference type="KEGG" id="ptaw:DW352_12300"/>
<feature type="region of interest" description="Disordered" evidence="1">
    <location>
        <begin position="572"/>
        <end position="591"/>
    </location>
</feature>
<dbReference type="GO" id="GO:0003824">
    <property type="term" value="F:catalytic activity"/>
    <property type="evidence" value="ECO:0007669"/>
    <property type="project" value="UniProtKB-ARBA"/>
</dbReference>
<dbReference type="OrthoDB" id="9812260at2"/>
<dbReference type="CDD" id="cd01949">
    <property type="entry name" value="GGDEF"/>
    <property type="match status" value="1"/>
</dbReference>
<dbReference type="Pfam" id="PF08448">
    <property type="entry name" value="PAS_4"/>
    <property type="match status" value="2"/>
</dbReference>
<evidence type="ECO:0000259" key="3">
    <source>
        <dbReference type="PROSITE" id="PS50113"/>
    </source>
</evidence>
<dbReference type="SUPFAM" id="SSF55073">
    <property type="entry name" value="Nucleotide cyclase"/>
    <property type="match status" value="1"/>
</dbReference>
<accession>A0A345ZWD0</accession>
<dbReference type="Proteomes" id="UP000254889">
    <property type="component" value="Chromosome"/>
</dbReference>
<evidence type="ECO:0000313" key="5">
    <source>
        <dbReference type="EMBL" id="AXK81227.1"/>
    </source>
</evidence>
<dbReference type="InterPro" id="IPR000014">
    <property type="entry name" value="PAS"/>
</dbReference>
<dbReference type="InterPro" id="IPR013656">
    <property type="entry name" value="PAS_4"/>
</dbReference>
<dbReference type="NCBIfam" id="TIGR00229">
    <property type="entry name" value="sensory_box"/>
    <property type="match status" value="3"/>
</dbReference>
<dbReference type="SMART" id="SM00267">
    <property type="entry name" value="GGDEF"/>
    <property type="match status" value="1"/>
</dbReference>
<dbReference type="Gene3D" id="3.30.70.270">
    <property type="match status" value="1"/>
</dbReference>
<dbReference type="PROSITE" id="PS50112">
    <property type="entry name" value="PAS"/>
    <property type="match status" value="3"/>
</dbReference>
<dbReference type="AlphaFoldDB" id="A0A345ZWD0"/>
<evidence type="ECO:0000256" key="1">
    <source>
        <dbReference type="SAM" id="MobiDB-lite"/>
    </source>
</evidence>
<dbReference type="PANTHER" id="PTHR44757">
    <property type="entry name" value="DIGUANYLATE CYCLASE DGCP"/>
    <property type="match status" value="1"/>
</dbReference>
<dbReference type="PANTHER" id="PTHR44757:SF2">
    <property type="entry name" value="BIOFILM ARCHITECTURE MAINTENANCE PROTEIN MBAA"/>
    <property type="match status" value="1"/>
</dbReference>
<feature type="domain" description="PAS" evidence="2">
    <location>
        <begin position="284"/>
        <end position="361"/>
    </location>
</feature>
<dbReference type="InterPro" id="IPR052155">
    <property type="entry name" value="Biofilm_reg_signaling"/>
</dbReference>
<dbReference type="CDD" id="cd00130">
    <property type="entry name" value="PAS"/>
    <property type="match status" value="3"/>
</dbReference>
<dbReference type="SUPFAM" id="SSF55785">
    <property type="entry name" value="PYP-like sensor domain (PAS domain)"/>
    <property type="match status" value="3"/>
</dbReference>
<evidence type="ECO:0000259" key="2">
    <source>
        <dbReference type="PROSITE" id="PS50112"/>
    </source>
</evidence>
<feature type="domain" description="PAS" evidence="2">
    <location>
        <begin position="37"/>
        <end position="82"/>
    </location>
</feature>
<feature type="domain" description="GGDEF" evidence="4">
    <location>
        <begin position="448"/>
        <end position="582"/>
    </location>
</feature>
<dbReference type="InterPro" id="IPR000160">
    <property type="entry name" value="GGDEF_dom"/>
</dbReference>
<dbReference type="InterPro" id="IPR035965">
    <property type="entry name" value="PAS-like_dom_sf"/>
</dbReference>
<dbReference type="NCBIfam" id="TIGR00254">
    <property type="entry name" value="GGDEF"/>
    <property type="match status" value="1"/>
</dbReference>
<evidence type="ECO:0000313" key="6">
    <source>
        <dbReference type="Proteomes" id="UP000254889"/>
    </source>
</evidence>
<proteinExistence type="predicted"/>
<dbReference type="Pfam" id="PF00990">
    <property type="entry name" value="GGDEF"/>
    <property type="match status" value="1"/>
</dbReference>
<name>A0A345ZWD0_9HYPH</name>
<feature type="domain" description="PAC" evidence="3">
    <location>
        <begin position="105"/>
        <end position="157"/>
    </location>
</feature>
<dbReference type="InterPro" id="IPR029787">
    <property type="entry name" value="Nucleotide_cyclase"/>
</dbReference>
<organism evidence="5 6">
    <name type="scientific">Pseudolabrys taiwanensis</name>
    <dbReference type="NCBI Taxonomy" id="331696"/>
    <lineage>
        <taxon>Bacteria</taxon>
        <taxon>Pseudomonadati</taxon>
        <taxon>Pseudomonadota</taxon>
        <taxon>Alphaproteobacteria</taxon>
        <taxon>Hyphomicrobiales</taxon>
        <taxon>Xanthobacteraceae</taxon>
        <taxon>Pseudolabrys</taxon>
    </lineage>
</organism>
<dbReference type="EMBL" id="CP031417">
    <property type="protein sequence ID" value="AXK81227.1"/>
    <property type="molecule type" value="Genomic_DNA"/>
</dbReference>
<feature type="domain" description="PAC" evidence="3">
    <location>
        <begin position="231"/>
        <end position="283"/>
    </location>
</feature>
<dbReference type="InterPro" id="IPR000700">
    <property type="entry name" value="PAS-assoc_C"/>
</dbReference>
<dbReference type="FunFam" id="3.30.70.270:FF:000001">
    <property type="entry name" value="Diguanylate cyclase domain protein"/>
    <property type="match status" value="1"/>
</dbReference>
<evidence type="ECO:0000259" key="4">
    <source>
        <dbReference type="PROSITE" id="PS50887"/>
    </source>
</evidence>
<dbReference type="Pfam" id="PF13188">
    <property type="entry name" value="PAS_8"/>
    <property type="match status" value="1"/>
</dbReference>
<dbReference type="SMART" id="SM00091">
    <property type="entry name" value="PAS"/>
    <property type="match status" value="3"/>
</dbReference>
<dbReference type="PROSITE" id="PS50887">
    <property type="entry name" value="GGDEF"/>
    <property type="match status" value="1"/>
</dbReference>
<dbReference type="PROSITE" id="PS50113">
    <property type="entry name" value="PAC"/>
    <property type="match status" value="2"/>
</dbReference>
<dbReference type="Gene3D" id="3.30.450.20">
    <property type="entry name" value="PAS domain"/>
    <property type="match status" value="3"/>
</dbReference>